<dbReference type="GO" id="GO:0000166">
    <property type="term" value="F:nucleotide binding"/>
    <property type="evidence" value="ECO:0007669"/>
    <property type="project" value="InterPro"/>
</dbReference>
<dbReference type="RefSeq" id="WP_220191980.1">
    <property type="nucleotide sequence ID" value="NZ_BNJF01000001.1"/>
</dbReference>
<feature type="domain" description="GFO/IDH/MocA-like oxidoreductase" evidence="2">
    <location>
        <begin position="134"/>
        <end position="257"/>
    </location>
</feature>
<dbReference type="InterPro" id="IPR055170">
    <property type="entry name" value="GFO_IDH_MocA-like_dom"/>
</dbReference>
<dbReference type="SUPFAM" id="SSF55347">
    <property type="entry name" value="Glyceraldehyde-3-phosphate dehydrogenase-like, C-terminal domain"/>
    <property type="match status" value="1"/>
</dbReference>
<dbReference type="PANTHER" id="PTHR43377:SF1">
    <property type="entry name" value="BILIVERDIN REDUCTASE A"/>
    <property type="match status" value="1"/>
</dbReference>
<dbReference type="EMBL" id="BNJF01000001">
    <property type="protein sequence ID" value="GHO42440.1"/>
    <property type="molecule type" value="Genomic_DNA"/>
</dbReference>
<evidence type="ECO:0000313" key="4">
    <source>
        <dbReference type="Proteomes" id="UP000612362"/>
    </source>
</evidence>
<dbReference type="Gene3D" id="3.30.360.10">
    <property type="entry name" value="Dihydrodipicolinate Reductase, domain 2"/>
    <property type="match status" value="1"/>
</dbReference>
<keyword evidence="4" id="KW-1185">Reference proteome</keyword>
<dbReference type="Pfam" id="PF01408">
    <property type="entry name" value="GFO_IDH_MocA"/>
    <property type="match status" value="1"/>
</dbReference>
<sequence length="340" mass="37406">MTLRIIQAGLGGWGRDWAKSVVSKNKDIELVACVDTDPGMLELARGVVDIAPERCFTTLEEALATVEADAVLITALLGAHLPLAITALNAGKHVLVEKPFGPTIAEAREVVELAEQQRRTLFVSQNYRFYPAAQAVRDLLQKGELGEVGSVYLDFRRYSNTAPVETHRHYHIWEPLLVDMSIHHFDLMRMILGQEPTHITCQTWNPSWSNFDAASTGAATITFDGGAIVNYRGSWVSPATRTSWGGEWRIECAKGTISMVTRDDEVPDSVTIQPLEGEAYELELPTVSKQDRHGTLDAFVQAVREGRTTSDISGLNNLFTLALMFAAVESAEKGQPVEIA</sequence>
<reference evidence="3" key="1">
    <citation type="submission" date="2020-10" db="EMBL/GenBank/DDBJ databases">
        <title>Taxonomic study of unclassified bacteria belonging to the class Ktedonobacteria.</title>
        <authorList>
            <person name="Yabe S."/>
            <person name="Wang C.M."/>
            <person name="Zheng Y."/>
            <person name="Sakai Y."/>
            <person name="Cavaletti L."/>
            <person name="Monciardini P."/>
            <person name="Donadio S."/>
        </authorList>
    </citation>
    <scope>NUCLEOTIDE SEQUENCE</scope>
    <source>
        <strain evidence="3">SOSP1-1</strain>
    </source>
</reference>
<evidence type="ECO:0000259" key="1">
    <source>
        <dbReference type="Pfam" id="PF01408"/>
    </source>
</evidence>
<evidence type="ECO:0000259" key="2">
    <source>
        <dbReference type="Pfam" id="PF22725"/>
    </source>
</evidence>
<dbReference type="InterPro" id="IPR051450">
    <property type="entry name" value="Gfo/Idh/MocA_Oxidoreductases"/>
</dbReference>
<dbReference type="PANTHER" id="PTHR43377">
    <property type="entry name" value="BILIVERDIN REDUCTASE A"/>
    <property type="match status" value="1"/>
</dbReference>
<accession>A0A8J3MRN3</accession>
<dbReference type="InterPro" id="IPR000683">
    <property type="entry name" value="Gfo/Idh/MocA-like_OxRdtase_N"/>
</dbReference>
<gene>
    <name evidence="3" type="ORF">KSX_06030</name>
</gene>
<proteinExistence type="predicted"/>
<protein>
    <submittedName>
        <fullName evidence="3">Dehydrogenase</fullName>
    </submittedName>
</protein>
<organism evidence="3 4">
    <name type="scientific">Ktedonospora formicarum</name>
    <dbReference type="NCBI Taxonomy" id="2778364"/>
    <lineage>
        <taxon>Bacteria</taxon>
        <taxon>Bacillati</taxon>
        <taxon>Chloroflexota</taxon>
        <taxon>Ktedonobacteria</taxon>
        <taxon>Ktedonobacterales</taxon>
        <taxon>Ktedonobacteraceae</taxon>
        <taxon>Ktedonospora</taxon>
    </lineage>
</organism>
<comment type="caution">
    <text evidence="3">The sequence shown here is derived from an EMBL/GenBank/DDBJ whole genome shotgun (WGS) entry which is preliminary data.</text>
</comment>
<dbReference type="InterPro" id="IPR036291">
    <property type="entry name" value="NAD(P)-bd_dom_sf"/>
</dbReference>
<dbReference type="Proteomes" id="UP000612362">
    <property type="component" value="Unassembled WGS sequence"/>
</dbReference>
<dbReference type="Pfam" id="PF22725">
    <property type="entry name" value="GFO_IDH_MocA_C3"/>
    <property type="match status" value="1"/>
</dbReference>
<dbReference type="Gene3D" id="3.40.50.720">
    <property type="entry name" value="NAD(P)-binding Rossmann-like Domain"/>
    <property type="match status" value="1"/>
</dbReference>
<feature type="domain" description="Gfo/Idh/MocA-like oxidoreductase N-terminal" evidence="1">
    <location>
        <begin position="7"/>
        <end position="123"/>
    </location>
</feature>
<dbReference type="AlphaFoldDB" id="A0A8J3MRN3"/>
<name>A0A8J3MRN3_9CHLR</name>
<dbReference type="SUPFAM" id="SSF51735">
    <property type="entry name" value="NAD(P)-binding Rossmann-fold domains"/>
    <property type="match status" value="1"/>
</dbReference>
<evidence type="ECO:0000313" key="3">
    <source>
        <dbReference type="EMBL" id="GHO42440.1"/>
    </source>
</evidence>